<dbReference type="Pfam" id="PF21036">
    <property type="entry name" value="EryCIII-like_N"/>
    <property type="match status" value="1"/>
</dbReference>
<dbReference type="GO" id="GO:0016758">
    <property type="term" value="F:hexosyltransferase activity"/>
    <property type="evidence" value="ECO:0007669"/>
    <property type="project" value="UniProtKB-ARBA"/>
</dbReference>
<keyword evidence="2" id="KW-0328">Glycosyltransferase</keyword>
<evidence type="ECO:0000256" key="2">
    <source>
        <dbReference type="ARBA" id="ARBA00022676"/>
    </source>
</evidence>
<protein>
    <submittedName>
        <fullName evidence="6">Glycosyl transferase</fullName>
    </submittedName>
</protein>
<keyword evidence="7" id="KW-1185">Reference proteome</keyword>
<dbReference type="EMBL" id="BSTK01000004">
    <property type="protein sequence ID" value="GLY85135.1"/>
    <property type="molecule type" value="Genomic_DNA"/>
</dbReference>
<sequence length="383" mass="40233">MRIIFTTWAWPSHLYAMVPVAWACRTRGHEVLVASQPALADTAARTGLPVASVGHDVDAVAVFRQIASSPSPSAGGPRPKRGGPRVLGLLATLAEAMVDDLIVLARRWGADLIVFEPTAFAGPAAAAVLGIPAVRHLYGVDLMSAAGDFLGDALAPLRTRLGLDEIDVYGAATVDPCPDGMQAEAPSPRLPVRYVPYNGPGAPPVLPPPDGRPRVCVTWGTTLSRLDPAFFLTGQVARAIGDLDVEPVLAVTPGQRTLLGPFPPGTRVVESAPLHLLLPTCDAVVAHGGAGTSLTGVAYGLPQLLVTRLPDHVRHAAGLARAGAGITVEAAKAEPRVIRERLAELLSDPSYRAAAERLSRETHDRPSPDRVVTDIERLVSAVR</sequence>
<evidence type="ECO:0000313" key="7">
    <source>
        <dbReference type="Proteomes" id="UP001165074"/>
    </source>
</evidence>
<dbReference type="AlphaFoldDB" id="A0A9W6S4B2"/>
<dbReference type="Pfam" id="PF06722">
    <property type="entry name" value="EryCIII-like_C"/>
    <property type="match status" value="1"/>
</dbReference>
<dbReference type="InterPro" id="IPR050426">
    <property type="entry name" value="Glycosyltransferase_28"/>
</dbReference>
<comment type="caution">
    <text evidence="6">The sequence shown here is derived from an EMBL/GenBank/DDBJ whole genome shotgun (WGS) entry which is preliminary data.</text>
</comment>
<feature type="domain" description="Erythromycin biosynthesis protein CIII-like C-terminal" evidence="4">
    <location>
        <begin position="238"/>
        <end position="378"/>
    </location>
</feature>
<dbReference type="PANTHER" id="PTHR48050:SF13">
    <property type="entry name" value="STEROL 3-BETA-GLUCOSYLTRANSFERASE UGT80A2"/>
    <property type="match status" value="1"/>
</dbReference>
<dbReference type="PANTHER" id="PTHR48050">
    <property type="entry name" value="STEROL 3-BETA-GLUCOSYLTRANSFERASE"/>
    <property type="match status" value="1"/>
</dbReference>
<feature type="domain" description="Erythromycin biosynthesis protein CIII-like N-terminal" evidence="5">
    <location>
        <begin position="22"/>
        <end position="220"/>
    </location>
</feature>
<accession>A0A9W6S4B2</accession>
<dbReference type="Gene3D" id="3.40.50.2000">
    <property type="entry name" value="Glycogen Phosphorylase B"/>
    <property type="match status" value="2"/>
</dbReference>
<evidence type="ECO:0000256" key="1">
    <source>
        <dbReference type="ARBA" id="ARBA00006962"/>
    </source>
</evidence>
<dbReference type="GO" id="GO:0017000">
    <property type="term" value="P:antibiotic biosynthetic process"/>
    <property type="evidence" value="ECO:0007669"/>
    <property type="project" value="UniProtKB-ARBA"/>
</dbReference>
<evidence type="ECO:0000259" key="4">
    <source>
        <dbReference type="Pfam" id="PF06722"/>
    </source>
</evidence>
<dbReference type="InterPro" id="IPR048284">
    <property type="entry name" value="EryCIII-like_N"/>
</dbReference>
<dbReference type="SUPFAM" id="SSF53756">
    <property type="entry name" value="UDP-Glycosyltransferase/glycogen phosphorylase"/>
    <property type="match status" value="1"/>
</dbReference>
<comment type="similarity">
    <text evidence="1">Belongs to the glycosyltransferase 28 family.</text>
</comment>
<evidence type="ECO:0000313" key="6">
    <source>
        <dbReference type="EMBL" id="GLY85135.1"/>
    </source>
</evidence>
<dbReference type="InterPro" id="IPR010610">
    <property type="entry name" value="EryCIII-like_C"/>
</dbReference>
<organism evidence="6 7">
    <name type="scientific">Actinoallomurus iriomotensis</name>
    <dbReference type="NCBI Taxonomy" id="478107"/>
    <lineage>
        <taxon>Bacteria</taxon>
        <taxon>Bacillati</taxon>
        <taxon>Actinomycetota</taxon>
        <taxon>Actinomycetes</taxon>
        <taxon>Streptosporangiales</taxon>
        <taxon>Thermomonosporaceae</taxon>
        <taxon>Actinoallomurus</taxon>
    </lineage>
</organism>
<dbReference type="CDD" id="cd03784">
    <property type="entry name" value="GT1_Gtf-like"/>
    <property type="match status" value="1"/>
</dbReference>
<gene>
    <name evidence="6" type="ORF">Airi02_030640</name>
</gene>
<dbReference type="GO" id="GO:0008194">
    <property type="term" value="F:UDP-glycosyltransferase activity"/>
    <property type="evidence" value="ECO:0007669"/>
    <property type="project" value="InterPro"/>
</dbReference>
<name>A0A9W6S4B2_9ACTN</name>
<dbReference type="Proteomes" id="UP001165074">
    <property type="component" value="Unassembled WGS sequence"/>
</dbReference>
<proteinExistence type="inferred from homology"/>
<evidence type="ECO:0000256" key="3">
    <source>
        <dbReference type="ARBA" id="ARBA00022679"/>
    </source>
</evidence>
<reference evidence="6" key="1">
    <citation type="submission" date="2023-03" db="EMBL/GenBank/DDBJ databases">
        <title>Actinoallomurus iriomotensis NBRC 103684.</title>
        <authorList>
            <person name="Ichikawa N."/>
            <person name="Sato H."/>
            <person name="Tonouchi N."/>
        </authorList>
    </citation>
    <scope>NUCLEOTIDE SEQUENCE</scope>
    <source>
        <strain evidence="6">NBRC 103684</strain>
    </source>
</reference>
<keyword evidence="3 6" id="KW-0808">Transferase</keyword>
<dbReference type="RefSeq" id="WP_285571763.1">
    <property type="nucleotide sequence ID" value="NZ_BSTK01000004.1"/>
</dbReference>
<dbReference type="InterPro" id="IPR002213">
    <property type="entry name" value="UDP_glucos_trans"/>
</dbReference>
<evidence type="ECO:0000259" key="5">
    <source>
        <dbReference type="Pfam" id="PF21036"/>
    </source>
</evidence>